<gene>
    <name evidence="1" type="ORF">GCM10022408_30080</name>
</gene>
<reference evidence="2" key="1">
    <citation type="journal article" date="2019" name="Int. J. Syst. Evol. Microbiol.">
        <title>The Global Catalogue of Microorganisms (GCM) 10K type strain sequencing project: providing services to taxonomists for standard genome sequencing and annotation.</title>
        <authorList>
            <consortium name="The Broad Institute Genomics Platform"/>
            <consortium name="The Broad Institute Genome Sequencing Center for Infectious Disease"/>
            <person name="Wu L."/>
            <person name="Ma J."/>
        </authorList>
    </citation>
    <scope>NUCLEOTIDE SEQUENCE [LARGE SCALE GENOMIC DNA]</scope>
    <source>
        <strain evidence="2">JCM 17224</strain>
    </source>
</reference>
<comment type="caution">
    <text evidence="1">The sequence shown here is derived from an EMBL/GenBank/DDBJ whole genome shotgun (WGS) entry which is preliminary data.</text>
</comment>
<dbReference type="EMBL" id="BAABDJ010000035">
    <property type="protein sequence ID" value="GAA4014821.1"/>
    <property type="molecule type" value="Genomic_DNA"/>
</dbReference>
<proteinExistence type="predicted"/>
<dbReference type="Proteomes" id="UP001500567">
    <property type="component" value="Unassembled WGS sequence"/>
</dbReference>
<organism evidence="1 2">
    <name type="scientific">Hymenobacter fastidiosus</name>
    <dbReference type="NCBI Taxonomy" id="486264"/>
    <lineage>
        <taxon>Bacteria</taxon>
        <taxon>Pseudomonadati</taxon>
        <taxon>Bacteroidota</taxon>
        <taxon>Cytophagia</taxon>
        <taxon>Cytophagales</taxon>
        <taxon>Hymenobacteraceae</taxon>
        <taxon>Hymenobacter</taxon>
    </lineage>
</organism>
<accession>A0ABP7SPY4</accession>
<evidence type="ECO:0000313" key="1">
    <source>
        <dbReference type="EMBL" id="GAA4014821.1"/>
    </source>
</evidence>
<keyword evidence="2" id="KW-1185">Reference proteome</keyword>
<evidence type="ECO:0000313" key="2">
    <source>
        <dbReference type="Proteomes" id="UP001500567"/>
    </source>
</evidence>
<sequence>MHSYRFPVLSDSTPMHRRFSLVLLLLLTFSFARAQQVSTGPLIRLSPEDEDRRESGPQKNFYFTTENIPTKEYKNAGVFGQRLRPYLAGNNAALASLNLYRRQKRLFLLERLVFVSAVGLYSQQVLAGSGEQQQQYFNSTQQLAVGIMAFSLLSNVFLSRHTNDHFQRAIGEYNAGLSSARAGGLQRLAPTGVGMTLAASGHPQLALRWSLR</sequence>
<evidence type="ECO:0008006" key="3">
    <source>
        <dbReference type="Google" id="ProtNLM"/>
    </source>
</evidence>
<protein>
    <recommendedName>
        <fullName evidence="3">DUF5683 domain-containing protein</fullName>
    </recommendedName>
</protein>
<name>A0ABP7SPY4_9BACT</name>